<dbReference type="Pfam" id="PF07282">
    <property type="entry name" value="Cas12f1-like_TNB"/>
    <property type="match status" value="1"/>
</dbReference>
<comment type="caution">
    <text evidence="12">The sequence shown here is derived from an EMBL/GenBank/DDBJ whole genome shotgun (WGS) entry which is preliminary data.</text>
</comment>
<evidence type="ECO:0000256" key="2">
    <source>
        <dbReference type="ARBA" id="ARBA00011044"/>
    </source>
</evidence>
<protein>
    <submittedName>
        <fullName evidence="12">Transposase</fullName>
    </submittedName>
</protein>
<dbReference type="Pfam" id="PF01385">
    <property type="entry name" value="OrfB_IS605"/>
    <property type="match status" value="1"/>
</dbReference>
<dbReference type="InterPro" id="IPR021027">
    <property type="entry name" value="Transposase_put_HTH"/>
</dbReference>
<evidence type="ECO:0000256" key="6">
    <source>
        <dbReference type="ARBA" id="ARBA00023125"/>
    </source>
</evidence>
<evidence type="ECO:0000259" key="9">
    <source>
        <dbReference type="Pfam" id="PF01385"/>
    </source>
</evidence>
<dbReference type="GO" id="GO:0046872">
    <property type="term" value="F:metal ion binding"/>
    <property type="evidence" value="ECO:0007669"/>
    <property type="project" value="UniProtKB-KW"/>
</dbReference>
<evidence type="ECO:0000256" key="8">
    <source>
        <dbReference type="SAM" id="MobiDB-lite"/>
    </source>
</evidence>
<dbReference type="GO" id="GO:0032196">
    <property type="term" value="P:transposition"/>
    <property type="evidence" value="ECO:0007669"/>
    <property type="project" value="UniProtKB-KW"/>
</dbReference>
<feature type="region of interest" description="Disordered" evidence="8">
    <location>
        <begin position="405"/>
        <end position="431"/>
    </location>
</feature>
<dbReference type="PANTHER" id="PTHR30405:SF25">
    <property type="entry name" value="RNA-GUIDED DNA ENDONUCLEASE INSQ-RELATED"/>
    <property type="match status" value="1"/>
</dbReference>
<evidence type="ECO:0000259" key="11">
    <source>
        <dbReference type="Pfam" id="PF12323"/>
    </source>
</evidence>
<keyword evidence="3" id="KW-0815">Transposition</keyword>
<dbReference type="GO" id="GO:0003677">
    <property type="term" value="F:DNA binding"/>
    <property type="evidence" value="ECO:0007669"/>
    <property type="project" value="UniProtKB-KW"/>
</dbReference>
<accession>A0A401ZNY4</accession>
<dbReference type="NCBIfam" id="NF040570">
    <property type="entry name" value="guided_TnpB"/>
    <property type="match status" value="1"/>
</dbReference>
<evidence type="ECO:0000313" key="12">
    <source>
        <dbReference type="EMBL" id="GCE08571.1"/>
    </source>
</evidence>
<dbReference type="EMBL" id="BIFQ01000002">
    <property type="protein sequence ID" value="GCE08571.1"/>
    <property type="molecule type" value="Genomic_DNA"/>
</dbReference>
<keyword evidence="5" id="KW-0862">Zinc</keyword>
<name>A0A401ZNY4_9CHLR</name>
<dbReference type="InterPro" id="IPR001959">
    <property type="entry name" value="Transposase"/>
</dbReference>
<dbReference type="InterPro" id="IPR051399">
    <property type="entry name" value="RNA-guided_DNA_endo/Transpos"/>
</dbReference>
<evidence type="ECO:0000256" key="7">
    <source>
        <dbReference type="ARBA" id="ARBA00023172"/>
    </source>
</evidence>
<feature type="region of interest" description="Disordered" evidence="8">
    <location>
        <begin position="291"/>
        <end position="313"/>
    </location>
</feature>
<evidence type="ECO:0000259" key="10">
    <source>
        <dbReference type="Pfam" id="PF07282"/>
    </source>
</evidence>
<sequence>MRTYKYRLYPTRKQQETLQWTLDRTRELYNAALQERRDTWAIIKHHPNFYDEEWRKQAIKDHGRSCYGQINQLPEVKEVRDEYNDIYSQVLQETLKRVDKAYKAFFRRVQNGEKAGYPRYQGRDRYHSFCYPQSGFSLEGNRLVLSKIGHLKIKVHRPVQGTIKTCTIKREGDCWYVCFSGEIEASQEKHTPYTDEAVGIDLGLCHFVALSTGDIIENPRFFRQAEKKITGMQQELARKKRGSKRRKKTVKRLSKAYRKVRNQRQDFLHQWSRCLVNTYETIVFEDLAPSKMSKAPKPKQEKETGASLPNGASKKAGLNTSILDAGWSTFMNLCEYKAACAGVVQVKKVDPYKTSQVCSGCLHEGPHKDLSERVHTCENCGLVLDRDINAAMNILAVWNGLNLRPTPKTTKKKTQARTEPSEDAPLRSPRL</sequence>
<keyword evidence="4" id="KW-0479">Metal-binding</keyword>
<evidence type="ECO:0000256" key="3">
    <source>
        <dbReference type="ARBA" id="ARBA00022578"/>
    </source>
</evidence>
<dbReference type="Proteomes" id="UP000287224">
    <property type="component" value="Unassembled WGS sequence"/>
</dbReference>
<dbReference type="GO" id="GO:0006310">
    <property type="term" value="P:DNA recombination"/>
    <property type="evidence" value="ECO:0007669"/>
    <property type="project" value="UniProtKB-KW"/>
</dbReference>
<dbReference type="InterPro" id="IPR010095">
    <property type="entry name" value="Cas12f1-like_TNB"/>
</dbReference>
<keyword evidence="7" id="KW-0233">DNA recombination</keyword>
<organism evidence="12 13">
    <name type="scientific">Dictyobacter aurantiacus</name>
    <dbReference type="NCBI Taxonomy" id="1936993"/>
    <lineage>
        <taxon>Bacteria</taxon>
        <taxon>Bacillati</taxon>
        <taxon>Chloroflexota</taxon>
        <taxon>Ktedonobacteria</taxon>
        <taxon>Ktedonobacterales</taxon>
        <taxon>Dictyobacteraceae</taxon>
        <taxon>Dictyobacter</taxon>
    </lineage>
</organism>
<evidence type="ECO:0000313" key="13">
    <source>
        <dbReference type="Proteomes" id="UP000287224"/>
    </source>
</evidence>
<reference evidence="13" key="1">
    <citation type="submission" date="2018-12" db="EMBL/GenBank/DDBJ databases">
        <title>Tengunoibacter tsumagoiensis gen. nov., sp. nov., Dictyobacter kobayashii sp. nov., D. alpinus sp. nov., and D. joshuensis sp. nov. and description of Dictyobacteraceae fam. nov. within the order Ktedonobacterales isolated from Tengu-no-mugimeshi.</title>
        <authorList>
            <person name="Wang C.M."/>
            <person name="Zheng Y."/>
            <person name="Sakai Y."/>
            <person name="Toyoda A."/>
            <person name="Minakuchi Y."/>
            <person name="Abe K."/>
            <person name="Yokota A."/>
            <person name="Yabe S."/>
        </authorList>
    </citation>
    <scope>NUCLEOTIDE SEQUENCE [LARGE SCALE GENOMIC DNA]</scope>
    <source>
        <strain evidence="13">S-27</strain>
    </source>
</reference>
<comment type="similarity">
    <text evidence="2">In the N-terminal section; belongs to the transposase 2 family.</text>
</comment>
<feature type="domain" description="Cas12f1-like TNB" evidence="10">
    <location>
        <begin position="327"/>
        <end position="394"/>
    </location>
</feature>
<comment type="similarity">
    <text evidence="1">In the C-terminal section; belongs to the transposase 35 family.</text>
</comment>
<feature type="domain" description="Transposase putative helix-turn-helix" evidence="11">
    <location>
        <begin position="2"/>
        <end position="41"/>
    </location>
</feature>
<evidence type="ECO:0000256" key="1">
    <source>
        <dbReference type="ARBA" id="ARBA00008761"/>
    </source>
</evidence>
<feature type="domain" description="Probable transposase IS891/IS1136/IS1341" evidence="9">
    <location>
        <begin position="185"/>
        <end position="294"/>
    </location>
</feature>
<dbReference type="RefSeq" id="WP_235845902.1">
    <property type="nucleotide sequence ID" value="NZ_BIFQ01000002.1"/>
</dbReference>
<dbReference type="PANTHER" id="PTHR30405">
    <property type="entry name" value="TRANSPOSASE"/>
    <property type="match status" value="1"/>
</dbReference>
<proteinExistence type="inferred from homology"/>
<gene>
    <name evidence="12" type="ORF">KDAU_59000</name>
</gene>
<evidence type="ECO:0000256" key="5">
    <source>
        <dbReference type="ARBA" id="ARBA00022833"/>
    </source>
</evidence>
<evidence type="ECO:0000256" key="4">
    <source>
        <dbReference type="ARBA" id="ARBA00022723"/>
    </source>
</evidence>
<dbReference type="Pfam" id="PF12323">
    <property type="entry name" value="HTH_OrfB_IS605"/>
    <property type="match status" value="1"/>
</dbReference>
<keyword evidence="13" id="KW-1185">Reference proteome</keyword>
<dbReference type="AlphaFoldDB" id="A0A401ZNY4"/>
<keyword evidence="6" id="KW-0238">DNA-binding</keyword>